<gene>
    <name evidence="2" type="ORF">Y013_25030</name>
</gene>
<dbReference type="Proteomes" id="UP000018781">
    <property type="component" value="Plasmid unnamed"/>
</dbReference>
<dbReference type="PATRIC" id="fig|1435356.3.peg.5049"/>
<dbReference type="AlphaFoldDB" id="V9XLE2"/>
<organism evidence="2 3">
    <name type="scientific">Rhodococcus pyridinivorans SB3094</name>
    <dbReference type="NCBI Taxonomy" id="1435356"/>
    <lineage>
        <taxon>Bacteria</taxon>
        <taxon>Bacillati</taxon>
        <taxon>Actinomycetota</taxon>
        <taxon>Actinomycetes</taxon>
        <taxon>Mycobacteriales</taxon>
        <taxon>Nocardiaceae</taxon>
        <taxon>Rhodococcus</taxon>
    </lineage>
</organism>
<keyword evidence="2" id="KW-0614">Plasmid</keyword>
<proteinExistence type="predicted"/>
<name>V9XLE2_9NOCA</name>
<evidence type="ECO:0000313" key="2">
    <source>
        <dbReference type="EMBL" id="AHD24251.1"/>
    </source>
</evidence>
<evidence type="ECO:0000256" key="1">
    <source>
        <dbReference type="SAM" id="MobiDB-lite"/>
    </source>
</evidence>
<feature type="compositionally biased region" description="Basic and acidic residues" evidence="1">
    <location>
        <begin position="20"/>
        <end position="36"/>
    </location>
</feature>
<dbReference type="HOGENOM" id="CLU_3238893_0_0_11"/>
<evidence type="ECO:0000313" key="3">
    <source>
        <dbReference type="Proteomes" id="UP000018781"/>
    </source>
</evidence>
<accession>V9XLE2</accession>
<reference evidence="2 3" key="1">
    <citation type="journal article" date="2014" name="Genome Announc.">
        <title>Complete Genome of Rhodococcus pyridinivorans SB3094, a Methyl-Ethyl-Ketone-Degrading Bacterium Used for Bioaugmentation.</title>
        <authorList>
            <person name="Dueholm M.S."/>
            <person name="Albertsen M."/>
            <person name="D'Imperio S."/>
            <person name="Tale V.P."/>
            <person name="Lewis D."/>
            <person name="Nielsen P.H."/>
            <person name="Nielsen J.L."/>
        </authorList>
    </citation>
    <scope>NUCLEOTIDE SEQUENCE [LARGE SCALE GENOMIC DNA]</scope>
    <source>
        <strain evidence="3">SB3094</strain>
        <plasmid evidence="3">1</plasmid>
    </source>
</reference>
<dbReference type="EMBL" id="CP006997">
    <property type="protein sequence ID" value="AHD24251.1"/>
    <property type="molecule type" value="Genomic_DNA"/>
</dbReference>
<protein>
    <submittedName>
        <fullName evidence="2">Uncharacterized protein</fullName>
    </submittedName>
</protein>
<sequence length="43" mass="4602">MSADIGTLHSNRCAAPDTGAHTDRELGRANDTDRLGYARGTTR</sequence>
<feature type="region of interest" description="Disordered" evidence="1">
    <location>
        <begin position="1"/>
        <end position="43"/>
    </location>
</feature>
<geneLocation type="plasmid" evidence="3">
    <name>1</name>
</geneLocation>
<dbReference type="KEGG" id="rpy:Y013_25030"/>